<evidence type="ECO:0000256" key="12">
    <source>
        <dbReference type="ARBA" id="ARBA00023125"/>
    </source>
</evidence>
<dbReference type="SMART" id="SM00028">
    <property type="entry name" value="TPR"/>
    <property type="match status" value="8"/>
</dbReference>
<evidence type="ECO:0000256" key="6">
    <source>
        <dbReference type="ARBA" id="ARBA00022454"/>
    </source>
</evidence>
<dbReference type="GO" id="GO:0000786">
    <property type="term" value="C:nucleosome"/>
    <property type="evidence" value="ECO:0007669"/>
    <property type="project" value="UniProtKB-KW"/>
</dbReference>
<feature type="compositionally biased region" description="Basic and acidic residues" evidence="21">
    <location>
        <begin position="1991"/>
        <end position="2010"/>
    </location>
</feature>
<keyword evidence="7" id="KW-0488">Methylation</keyword>
<dbReference type="InterPro" id="IPR019809">
    <property type="entry name" value="Histone_H4_CS"/>
</dbReference>
<dbReference type="PANTHER" id="PTHR12558">
    <property type="entry name" value="CELL DIVISION CYCLE 16,23,27"/>
    <property type="match status" value="1"/>
</dbReference>
<dbReference type="InterPro" id="IPR022036">
    <property type="entry name" value="DUF3605"/>
</dbReference>
<dbReference type="STRING" id="100787.A0A0G4M1I4"/>
<dbReference type="SMART" id="SM00417">
    <property type="entry name" value="H4"/>
    <property type="match status" value="1"/>
</dbReference>
<keyword evidence="9 18" id="KW-0802">TPR repeat</keyword>
<dbReference type="Pfam" id="PF13432">
    <property type="entry name" value="TPR_16"/>
    <property type="match status" value="2"/>
</dbReference>
<dbReference type="GO" id="GO:0051301">
    <property type="term" value="P:cell division"/>
    <property type="evidence" value="ECO:0007669"/>
    <property type="project" value="TreeGrafter"/>
</dbReference>
<evidence type="ECO:0000256" key="20">
    <source>
        <dbReference type="RuleBase" id="RU000528"/>
    </source>
</evidence>
<dbReference type="Pfam" id="PF04303">
    <property type="entry name" value="PrpF"/>
    <property type="match status" value="1"/>
</dbReference>
<accession>A0A0G4M1I4</accession>
<dbReference type="FunFam" id="1.10.20.10:FF:000007">
    <property type="entry name" value="Histone H4"/>
    <property type="match status" value="1"/>
</dbReference>
<feature type="compositionally biased region" description="Basic and acidic residues" evidence="21">
    <location>
        <begin position="1505"/>
        <end position="1519"/>
    </location>
</feature>
<dbReference type="GO" id="GO:0005680">
    <property type="term" value="C:anaphase-promoting complex"/>
    <property type="evidence" value="ECO:0007669"/>
    <property type="project" value="UniProtKB-ARBA"/>
</dbReference>
<name>A0A0G4M1I4_VERLO</name>
<dbReference type="GO" id="GO:0030527">
    <property type="term" value="F:structural constituent of chromatin"/>
    <property type="evidence" value="ECO:0007669"/>
    <property type="project" value="InterPro"/>
</dbReference>
<feature type="region of interest" description="Disordered" evidence="21">
    <location>
        <begin position="1960"/>
        <end position="2026"/>
    </location>
</feature>
<keyword evidence="6 20" id="KW-0158">Chromosome</keyword>
<dbReference type="InterPro" id="IPR033118">
    <property type="entry name" value="EXPERA"/>
</dbReference>
<evidence type="ECO:0000313" key="25">
    <source>
        <dbReference type="Proteomes" id="UP000044602"/>
    </source>
</evidence>
<feature type="compositionally biased region" description="Low complexity" evidence="21">
    <location>
        <begin position="1975"/>
        <end position="1990"/>
    </location>
</feature>
<dbReference type="Pfam" id="PF13181">
    <property type="entry name" value="TPR_8"/>
    <property type="match status" value="1"/>
</dbReference>
<evidence type="ECO:0000256" key="21">
    <source>
        <dbReference type="SAM" id="MobiDB-lite"/>
    </source>
</evidence>
<comment type="similarity">
    <text evidence="5">Belongs to the PrpF family.</text>
</comment>
<feature type="region of interest" description="Disordered" evidence="21">
    <location>
        <begin position="1439"/>
        <end position="1466"/>
    </location>
</feature>
<feature type="repeat" description="TPR" evidence="18">
    <location>
        <begin position="1661"/>
        <end position="1694"/>
    </location>
</feature>
<dbReference type="GO" id="GO:0016853">
    <property type="term" value="F:isomerase activity"/>
    <property type="evidence" value="ECO:0007669"/>
    <property type="project" value="UniProtKB-KW"/>
</dbReference>
<keyword evidence="8 19" id="KW-0812">Transmembrane</keyword>
<proteinExistence type="inferred from homology"/>
<feature type="region of interest" description="Disordered" evidence="21">
    <location>
        <begin position="1838"/>
        <end position="1929"/>
    </location>
</feature>
<dbReference type="InterPro" id="IPR001951">
    <property type="entry name" value="Histone_H4"/>
</dbReference>
<evidence type="ECO:0000256" key="3">
    <source>
        <dbReference type="ARBA" id="ARBA00004286"/>
    </source>
</evidence>
<dbReference type="Gene3D" id="1.10.20.10">
    <property type="entry name" value="Histone, subunit A"/>
    <property type="match status" value="1"/>
</dbReference>
<dbReference type="GO" id="GO:0046982">
    <property type="term" value="F:protein heterodimerization activity"/>
    <property type="evidence" value="ECO:0007669"/>
    <property type="project" value="InterPro"/>
</dbReference>
<feature type="repeat" description="TPR" evidence="18">
    <location>
        <begin position="2143"/>
        <end position="2176"/>
    </location>
</feature>
<dbReference type="InterPro" id="IPR011990">
    <property type="entry name" value="TPR-like_helical_dom_sf"/>
</dbReference>
<feature type="repeat" description="TPR" evidence="18">
    <location>
        <begin position="2211"/>
        <end position="2244"/>
    </location>
</feature>
<dbReference type="InterPro" id="IPR007400">
    <property type="entry name" value="PrpF-like"/>
</dbReference>
<dbReference type="SUPFAM" id="SSF47113">
    <property type="entry name" value="Histone-fold"/>
    <property type="match status" value="1"/>
</dbReference>
<feature type="repeat" description="TPR" evidence="18">
    <location>
        <begin position="2177"/>
        <end position="2210"/>
    </location>
</feature>
<dbReference type="EMBL" id="CVQH01020640">
    <property type="protein sequence ID" value="CRK28143.1"/>
    <property type="molecule type" value="Genomic_DNA"/>
</dbReference>
<keyword evidence="13 19" id="KW-0472">Membrane</keyword>
<feature type="transmembrane region" description="Helical" evidence="22">
    <location>
        <begin position="1143"/>
        <end position="1161"/>
    </location>
</feature>
<feature type="region of interest" description="Disordered" evidence="21">
    <location>
        <begin position="1493"/>
        <end position="1528"/>
    </location>
</feature>
<keyword evidence="14" id="KW-0413">Isomerase</keyword>
<evidence type="ECO:0000256" key="5">
    <source>
        <dbReference type="ARBA" id="ARBA00007673"/>
    </source>
</evidence>
<keyword evidence="12 20" id="KW-0238">DNA-binding</keyword>
<comment type="subunit">
    <text evidence="20">The nucleosome is a histone octamer containing two molecules each of H2A, H2B, H3 and H4 assembled in one H3-H4 heterotetramer and two H2A-H2B heterodimers. The octamer wraps approximately 147 bp of DNA.</text>
</comment>
<evidence type="ECO:0000256" key="8">
    <source>
        <dbReference type="ARBA" id="ARBA00022692"/>
    </source>
</evidence>
<feature type="transmembrane region" description="Helical" evidence="22">
    <location>
        <begin position="1105"/>
        <end position="1123"/>
    </location>
</feature>
<feature type="repeat" description="TPR" evidence="18">
    <location>
        <begin position="2075"/>
        <end position="2108"/>
    </location>
</feature>
<keyword evidence="16 20" id="KW-0544">Nucleosome core</keyword>
<dbReference type="GO" id="GO:0016567">
    <property type="term" value="P:protein ubiquitination"/>
    <property type="evidence" value="ECO:0007669"/>
    <property type="project" value="TreeGrafter"/>
</dbReference>
<evidence type="ECO:0000313" key="24">
    <source>
        <dbReference type="EMBL" id="CRK28143.1"/>
    </source>
</evidence>
<dbReference type="SUPFAM" id="SSF48452">
    <property type="entry name" value="TPR-like"/>
    <property type="match status" value="3"/>
</dbReference>
<feature type="transmembrane region" description="Helical" evidence="22">
    <location>
        <begin position="989"/>
        <end position="1011"/>
    </location>
</feature>
<evidence type="ECO:0000256" key="18">
    <source>
        <dbReference type="PROSITE-ProRule" id="PRU00339"/>
    </source>
</evidence>
<evidence type="ECO:0000256" key="7">
    <source>
        <dbReference type="ARBA" id="ARBA00022481"/>
    </source>
</evidence>
<keyword evidence="15 20" id="KW-0539">Nucleus</keyword>
<organism evidence="24 25">
    <name type="scientific">Verticillium longisporum</name>
    <name type="common">Verticillium dahliae var. longisporum</name>
    <dbReference type="NCBI Taxonomy" id="100787"/>
    <lineage>
        <taxon>Eukaryota</taxon>
        <taxon>Fungi</taxon>
        <taxon>Dikarya</taxon>
        <taxon>Ascomycota</taxon>
        <taxon>Pezizomycotina</taxon>
        <taxon>Sordariomycetes</taxon>
        <taxon>Hypocreomycetidae</taxon>
        <taxon>Glomerellales</taxon>
        <taxon>Plectosphaerellaceae</taxon>
        <taxon>Verticillium</taxon>
    </lineage>
</organism>
<evidence type="ECO:0000256" key="19">
    <source>
        <dbReference type="PROSITE-ProRule" id="PRU01087"/>
    </source>
</evidence>
<dbReference type="PROSITE" id="PS00047">
    <property type="entry name" value="HISTONE_H4"/>
    <property type="match status" value="1"/>
</dbReference>
<evidence type="ECO:0000256" key="2">
    <source>
        <dbReference type="ARBA" id="ARBA00004141"/>
    </source>
</evidence>
<comment type="similarity">
    <text evidence="4 20">Belongs to the histone H4 family.</text>
</comment>
<protein>
    <recommendedName>
        <fullName evidence="20">Histone H4</fullName>
    </recommendedName>
</protein>
<dbReference type="Pfam" id="PF12239">
    <property type="entry name" value="DUF3605"/>
    <property type="match status" value="1"/>
</dbReference>
<dbReference type="GO" id="GO:0003677">
    <property type="term" value="F:DNA binding"/>
    <property type="evidence" value="ECO:0007669"/>
    <property type="project" value="UniProtKB-KW"/>
</dbReference>
<comment type="subcellular location">
    <subcellularLocation>
        <location evidence="3">Chromosome</location>
    </subcellularLocation>
    <subcellularLocation>
        <location evidence="2">Membrane</location>
        <topology evidence="2">Multi-pass membrane protein</topology>
    </subcellularLocation>
    <subcellularLocation>
        <location evidence="1">Nucleus</location>
    </subcellularLocation>
</comment>
<keyword evidence="11" id="KW-0007">Acetylation</keyword>
<evidence type="ECO:0000256" key="11">
    <source>
        <dbReference type="ARBA" id="ARBA00022990"/>
    </source>
</evidence>
<evidence type="ECO:0000256" key="22">
    <source>
        <dbReference type="SAM" id="Phobius"/>
    </source>
</evidence>
<dbReference type="GO" id="GO:0005737">
    <property type="term" value="C:cytoplasm"/>
    <property type="evidence" value="ECO:0007669"/>
    <property type="project" value="TreeGrafter"/>
</dbReference>
<evidence type="ECO:0000256" key="1">
    <source>
        <dbReference type="ARBA" id="ARBA00004123"/>
    </source>
</evidence>
<evidence type="ECO:0000256" key="16">
    <source>
        <dbReference type="ARBA" id="ARBA00023269"/>
    </source>
</evidence>
<dbReference type="PROSITE" id="PS50005">
    <property type="entry name" value="TPR"/>
    <property type="match status" value="6"/>
</dbReference>
<dbReference type="Gene3D" id="1.25.40.10">
    <property type="entry name" value="Tetratricopeptide repeat domain"/>
    <property type="match status" value="4"/>
</dbReference>
<dbReference type="SUPFAM" id="SSF54506">
    <property type="entry name" value="Diaminopimelate epimerase-like"/>
    <property type="match status" value="2"/>
</dbReference>
<dbReference type="Pfam" id="PF12895">
    <property type="entry name" value="ANAPC3"/>
    <property type="match status" value="1"/>
</dbReference>
<sequence length="2455" mass="269051">MSGMFRYAAAAPRQAVWATARSLPAAPWSQQTFSSSSKSSSRPANRSFPAIFIRGGTSNGLVIHRSDLPPEEDWHTVLPAAMGSPDPYGRQLDGMGSGISSTSKIIILSPPSRPGVDVDYTFVQVGIKDGKLDMAGNCGNLSSAVGPMTSVRIFNTNTSKTIVSQFRVEGSPPRFVPHGDYIMDGVPGPSSKITLKFVDPAGAKTGKALPTGNPVDILCLDDGSSIAASLVDVSNPGVFIRVADLNLPNPGSLTPDSVEADLPLKAKLANIRAAGAAAMGLDPTIESVPKIVLLFPRDNLSGADSDVDVRCLALSMGQAHKAVPLTLALCLGASCRIPDTLAYQLLPEARRSSQSAVVIAHPSGRVVIGTTMSDEAGIASADLLRTARVIMRGQSCGKMDNFNNCTVEDGALVTTRRGLQVSKAKHNGISFVNIIAGPEQTSEAAPRTQLSRRTDLVDLSQPLERRFKFVTKNQEPRKPRVFQPKKTTRAIQIDSNKKIKPQKAQTNAPRILSSQVGPIYLYDPALASSEEVESLEKALEEFQQCYQSAPYLSTTSWRAEVWATHNYSVPMSVSKQKLLHLYMRFIPFKMYPLECILSHNPTRSPEFFERLQVTPNSLVSVIVAGTLVEAVLKGERCSDDMLEQESYACGVVNGELRKIARLRGQEAHGIMECICSMAVGSAHLGRHDHWHMHMKGLKQILEMTGGIDKEWTYVMNKVRRANVKAAAALATIPYLEYERIYGNISDALPRTTRARLSKAVKGILAFCNVQEVICESFASLVLFSHAVSTALAAKKRTILYDPEVFIEEWLWVMYQLIRFPGVLRDESTQIPSIELDLNLGERRYKEPIVRGSRYCAPGRLVPAHANNILEPALRLAGLLYVDALVPDEPRTLNGYAVLLGLLTTAIDTILKHLAARGWEYEDDAAFDDGLPAMAVMKPVLIWIGLTGPEAHWIVMADRDAGDMSSIHPYYPQGILIPHYAANETPLPQVLVPFVAVLLLPIPIAFVTSRLIKPSLGGLDRFAVCWFALGAFLHCCFESYFVWNHATLAGLQSLFAQAWKEYALSDSRYLTSDPFVVCVEALSVMIWGPISLSVTFAILSGSRLRHPLQLIICVGHLYGVALYYSTSLAERALVGTLHSRPEVLYFWVYYVGFNAPWVVVPLSEFPPSSHFSASTLSMGDPAPAETPFPLTETDKAVLALTDEEFKSHDWEDLKSTIEANRLEVFKRKPSDLRRYMKWTTETKAEYGSMTHYLLAHRLPKAWGAPPFTPTSTVPLAEPADYRVLINDWPYGLTPEITHIVVWSRTPIETDPESGDVTTESRRLIQEFVDRYFADALGADGKERVLWFKNWVALQSVRALEHFHVLVRNADPELLNVPSSESKISWPSDRAPLQAYLSSTSLPPVAGRRSLGPLGVVGGTQAGHALGGAHEAVAGVGAVRRDGEPEEPAAVAEKDDDHDGGPSDPDDVEHVLGQTSRGEVLTSGAQGAAGVVRGASGALEDELADEGGGREEEVPEERAGAEEEVESQESNVDVVVMAPSSTAITGLLRQVVYYHLDNNSYENALFFAEKLAAQDPKASESTHLLSLCHFRLGDHRSAFDFSRASANRGSNLGTIWVFAQSCLYLERFRDGISVLEKTRDRWVNTSHLGKHTAVARSMCPDEATVLCLLGKLYRAYDDRKKAAECFENALKINPFMFDAFQALCDLGVTVRAANIFRVNDTITQAFTQDLTAASADLKDSSAVNFLEPTTKKASARNVMEVADPFELSRVPGHHDTAFALSAGPAESEENDFMSKITAARTRLAHPTAGNGSIDVMETPTGPLPVVDAHAARTASNFAISDVPPAAPTRRTRTAPAPQAEGAFMEAPPPRMGYRLGAKRAVRSQDKGQEQPIETLPDQPSGLSRSSAVAAERKRTVSGHPVVSRQQSEEPITRRSARLNMFKPSAAKTNSGASTIGATATRELKKARPPISRAFRPGSSGSSVGRVVSGNRNPRQEEHSMDVDHAETSRVKEPPAVQAAVVKPPPPEPDHLKIEESLKWIMDLLRKTGTGYFAASQFRGHDAVQSYSSLPRSQQETPWVLAQVGKAHYEQAAYAEAEKYFRKLRVLAPSRMEDMEVYSTILWHLKRETDLSFLAHELIDSEWLAPQAWCTLGNAWSLAREPDQALRCFKRATQVDPKFAYAFTLQGHEHVANEEYEKALGAYRQAITADQRHYNAYYGMGKVHEKLGNYDKARIHFHTASMINPTNAVLICCVGSVLEKQKQMGLALQAFTKATELAPRAAQTRYQKARALLAVGQLEAAQKELLILKDLAPDEANVHFLLGKMYIRTGEKQSAVRHFTVALALDPKASPQVKEAIESGKGGKGLGKGGAKRHRKILRDNIQGITKPAIRRLARRGGVKRISAMIYEETRGVLKSFLEGVIRDAVTYTEHAKRKTVTSLDVVYALKRQGRTLYGFGG</sequence>
<evidence type="ECO:0000256" key="15">
    <source>
        <dbReference type="ARBA" id="ARBA00023242"/>
    </source>
</evidence>
<gene>
    <name evidence="24" type="ORF">BN1708_004579</name>
</gene>
<dbReference type="InterPro" id="IPR019734">
    <property type="entry name" value="TPR_rpt"/>
</dbReference>
<dbReference type="PANTHER" id="PTHR12558:SF13">
    <property type="entry name" value="CELL DIVISION CYCLE PROTEIN 27 HOMOLOG"/>
    <property type="match status" value="1"/>
</dbReference>
<dbReference type="CDD" id="cd22912">
    <property type="entry name" value="HFD_H4"/>
    <property type="match status" value="1"/>
</dbReference>
<feature type="compositionally biased region" description="Basic and acidic residues" evidence="21">
    <location>
        <begin position="1450"/>
        <end position="1459"/>
    </location>
</feature>
<reference evidence="24 25" key="1">
    <citation type="submission" date="2015-05" db="EMBL/GenBank/DDBJ databases">
        <authorList>
            <person name="Wang D.B."/>
            <person name="Wang M."/>
        </authorList>
    </citation>
    <scope>NUCLEOTIDE SEQUENCE [LARGE SCALE GENOMIC DNA]</scope>
    <source>
        <strain evidence="24">VL1</strain>
    </source>
</reference>
<dbReference type="GO" id="GO:0016020">
    <property type="term" value="C:membrane"/>
    <property type="evidence" value="ECO:0007669"/>
    <property type="project" value="UniProtKB-SubCell"/>
</dbReference>
<dbReference type="PRINTS" id="PR00623">
    <property type="entry name" value="HISTONEH4"/>
</dbReference>
<dbReference type="Gene3D" id="3.10.310.10">
    <property type="entry name" value="Diaminopimelate Epimerase, Chain A, domain 1"/>
    <property type="match status" value="2"/>
</dbReference>
<keyword evidence="25" id="KW-1185">Reference proteome</keyword>
<dbReference type="PROSITE" id="PS51751">
    <property type="entry name" value="EXPERA"/>
    <property type="match status" value="1"/>
</dbReference>
<evidence type="ECO:0000256" key="14">
    <source>
        <dbReference type="ARBA" id="ARBA00023235"/>
    </source>
</evidence>
<feature type="transmembrane region" description="Helical" evidence="22">
    <location>
        <begin position="1073"/>
        <end position="1098"/>
    </location>
</feature>
<evidence type="ECO:0000256" key="9">
    <source>
        <dbReference type="ARBA" id="ARBA00022803"/>
    </source>
</evidence>
<comment type="function">
    <text evidence="20">Core component of nucleosome. Nucleosomes wrap and compact DNA into chromatin, limiting DNA accessibility to the cellular machineries which require DNA as a template. Histones thereby play a central role in transcription regulation, DNA repair, DNA replication and chromosomal stability. DNA accessibility is regulated via a complex set of post-translational modifications of histones, also called histone code, and nucleosome remodeling.</text>
</comment>
<dbReference type="GO" id="GO:0007091">
    <property type="term" value="P:metaphase/anaphase transition of mitotic cell cycle"/>
    <property type="evidence" value="ECO:0007669"/>
    <property type="project" value="TreeGrafter"/>
</dbReference>
<evidence type="ECO:0000259" key="23">
    <source>
        <dbReference type="PROSITE" id="PS51751"/>
    </source>
</evidence>
<dbReference type="GO" id="GO:0031145">
    <property type="term" value="P:anaphase-promoting complex-dependent catabolic process"/>
    <property type="evidence" value="ECO:0007669"/>
    <property type="project" value="TreeGrafter"/>
</dbReference>
<comment type="similarity">
    <text evidence="17">Belongs to the APC3/CDC27 family.</text>
</comment>
<feature type="repeat" description="TPR" evidence="18">
    <location>
        <begin position="2313"/>
        <end position="2346"/>
    </location>
</feature>
<keyword evidence="10 19" id="KW-1133">Transmembrane helix</keyword>
<dbReference type="Pfam" id="PF05241">
    <property type="entry name" value="EBP"/>
    <property type="match status" value="1"/>
</dbReference>
<evidence type="ECO:0000256" key="10">
    <source>
        <dbReference type="ARBA" id="ARBA00022989"/>
    </source>
</evidence>
<feature type="domain" description="EXPERA" evidence="23">
    <location>
        <begin position="1018"/>
        <end position="1164"/>
    </location>
</feature>
<evidence type="ECO:0000256" key="4">
    <source>
        <dbReference type="ARBA" id="ARBA00006564"/>
    </source>
</evidence>
<dbReference type="Proteomes" id="UP000044602">
    <property type="component" value="Unassembled WGS sequence"/>
</dbReference>
<evidence type="ECO:0000256" key="13">
    <source>
        <dbReference type="ARBA" id="ARBA00023136"/>
    </source>
</evidence>
<evidence type="ECO:0000256" key="17">
    <source>
        <dbReference type="ARBA" id="ARBA00038210"/>
    </source>
</evidence>
<dbReference type="InterPro" id="IPR009072">
    <property type="entry name" value="Histone-fold"/>
</dbReference>